<dbReference type="PATRIC" id="fig|92835.4.peg.2248"/>
<dbReference type="Proteomes" id="UP000033956">
    <property type="component" value="Unassembled WGS sequence"/>
</dbReference>
<keyword evidence="1" id="KW-0812">Transmembrane</keyword>
<protein>
    <recommendedName>
        <fullName evidence="4">GGDEF domain-containing protein</fullName>
    </recommendedName>
</protein>
<dbReference type="InterPro" id="IPR043128">
    <property type="entry name" value="Rev_trsase/Diguanyl_cyclase"/>
</dbReference>
<evidence type="ECO:0000313" key="3">
    <source>
        <dbReference type="Proteomes" id="UP000033956"/>
    </source>
</evidence>
<dbReference type="Gene3D" id="3.30.70.270">
    <property type="match status" value="1"/>
</dbReference>
<reference evidence="2 3" key="1">
    <citation type="submission" date="2015-02" db="EMBL/GenBank/DDBJ databases">
        <title>Draft genome sequences of ten Microbacterium spp. with emphasis on heavy metal contaminated environments.</title>
        <authorList>
            <person name="Corretto E."/>
        </authorList>
    </citation>
    <scope>NUCLEOTIDE SEQUENCE [LARGE SCALE GENOMIC DNA]</scope>
    <source>
        <strain evidence="2 3">DSM 12510</strain>
    </source>
</reference>
<feature type="transmembrane region" description="Helical" evidence="1">
    <location>
        <begin position="40"/>
        <end position="60"/>
    </location>
</feature>
<keyword evidence="3" id="KW-1185">Reference proteome</keyword>
<dbReference type="RefSeq" id="WP_045276144.1">
    <property type="nucleotide sequence ID" value="NZ_BAAAUP010000009.1"/>
</dbReference>
<accession>A0A0M2H5L6</accession>
<evidence type="ECO:0000256" key="1">
    <source>
        <dbReference type="SAM" id="Phobius"/>
    </source>
</evidence>
<evidence type="ECO:0000313" key="2">
    <source>
        <dbReference type="EMBL" id="KJL39120.1"/>
    </source>
</evidence>
<keyword evidence="1" id="KW-1133">Transmembrane helix</keyword>
<name>A0A0M2H5L6_9MICO</name>
<feature type="transmembrane region" description="Helical" evidence="1">
    <location>
        <begin position="151"/>
        <end position="175"/>
    </location>
</feature>
<organism evidence="2 3">
    <name type="scientific">Microbacterium terrae</name>
    <dbReference type="NCBI Taxonomy" id="69369"/>
    <lineage>
        <taxon>Bacteria</taxon>
        <taxon>Bacillati</taxon>
        <taxon>Actinomycetota</taxon>
        <taxon>Actinomycetes</taxon>
        <taxon>Micrococcales</taxon>
        <taxon>Microbacteriaceae</taxon>
        <taxon>Microbacterium</taxon>
    </lineage>
</organism>
<sequence length="385" mass="40004">MITLDSTEEWLGAAQTAVTTLATLLTIGLAFLARPSRATLFWSLSFVLAMAASFCLTAGTVTENEILRRAALGALMGAPALLWSGFRFRWGEAALPWLGPVVSIGAAVAFVAVGDGDGFGIAYRAGFLVSSLTAGLLAVDILRSRHHRDAVAVPLAVASALFLMLGVASASGLVIDSTAGADQFALLRPLAGLGMLAYVTAAVAAAVGLARADAQASRALPSHDAWDGFVAAAQARLDTAKATGERASVVLVQLDDMAEIRQTVGSTALRSLLGRFEAMVRASLPENAPVGSPEEGAVVFVIAERSAEVRERLRNLLDDVAEIELAIQLPIHPSASIGWAPTRVGGFDVTVLLYMARMASSLASEAGGDRWERVGVAVTNALLSP</sequence>
<dbReference type="OrthoDB" id="5082312at2"/>
<dbReference type="STRING" id="92835.RS81_02214"/>
<dbReference type="EMBL" id="JYIZ01000052">
    <property type="protein sequence ID" value="KJL39120.1"/>
    <property type="molecule type" value="Genomic_DNA"/>
</dbReference>
<evidence type="ECO:0008006" key="4">
    <source>
        <dbReference type="Google" id="ProtNLM"/>
    </source>
</evidence>
<comment type="caution">
    <text evidence="2">The sequence shown here is derived from an EMBL/GenBank/DDBJ whole genome shotgun (WGS) entry which is preliminary data.</text>
</comment>
<feature type="transmembrane region" description="Helical" evidence="1">
    <location>
        <begin position="66"/>
        <end position="86"/>
    </location>
</feature>
<keyword evidence="1" id="KW-0472">Membrane</keyword>
<feature type="transmembrane region" description="Helical" evidence="1">
    <location>
        <begin position="119"/>
        <end position="139"/>
    </location>
</feature>
<feature type="transmembrane region" description="Helical" evidence="1">
    <location>
        <begin position="12"/>
        <end position="33"/>
    </location>
</feature>
<gene>
    <name evidence="2" type="ORF">RS81_02214</name>
</gene>
<proteinExistence type="predicted"/>
<dbReference type="InterPro" id="IPR029787">
    <property type="entry name" value="Nucleotide_cyclase"/>
</dbReference>
<feature type="transmembrane region" description="Helical" evidence="1">
    <location>
        <begin position="93"/>
        <end position="113"/>
    </location>
</feature>
<dbReference type="SUPFAM" id="SSF55073">
    <property type="entry name" value="Nucleotide cyclase"/>
    <property type="match status" value="1"/>
</dbReference>
<dbReference type="AlphaFoldDB" id="A0A0M2H5L6"/>
<feature type="transmembrane region" description="Helical" evidence="1">
    <location>
        <begin position="187"/>
        <end position="210"/>
    </location>
</feature>